<protein>
    <submittedName>
        <fullName evidence="1">Uncharacterized protein</fullName>
    </submittedName>
</protein>
<sequence length="156" mass="17083">MPQALQREEHPSQYGALQEYQVILLQAIRSIVESDSVMLKTIVRDLEDSLPSFEETFKSPTPPQVLASVQVTSHMFQNARGVVVSGGQFIIQNTPDNGSSAQSDKLLQRLNCLIVVILFDYASGQNGSGRALLEGAAVHALVQADRVLAHDEVLKR</sequence>
<organism evidence="1 2">
    <name type="scientific">Hypholoma sublateritium (strain FD-334 SS-4)</name>
    <dbReference type="NCBI Taxonomy" id="945553"/>
    <lineage>
        <taxon>Eukaryota</taxon>
        <taxon>Fungi</taxon>
        <taxon>Dikarya</taxon>
        <taxon>Basidiomycota</taxon>
        <taxon>Agaricomycotina</taxon>
        <taxon>Agaricomycetes</taxon>
        <taxon>Agaricomycetidae</taxon>
        <taxon>Agaricales</taxon>
        <taxon>Agaricineae</taxon>
        <taxon>Strophariaceae</taxon>
        <taxon>Hypholoma</taxon>
    </lineage>
</organism>
<evidence type="ECO:0000313" key="2">
    <source>
        <dbReference type="Proteomes" id="UP000054270"/>
    </source>
</evidence>
<gene>
    <name evidence="1" type="ORF">HYPSUDRAFT_209322</name>
</gene>
<keyword evidence="2" id="KW-1185">Reference proteome</keyword>
<dbReference type="AlphaFoldDB" id="A0A0D2N3A3"/>
<accession>A0A0D2N3A3</accession>
<evidence type="ECO:0000313" key="1">
    <source>
        <dbReference type="EMBL" id="KJA13699.1"/>
    </source>
</evidence>
<proteinExistence type="predicted"/>
<name>A0A0D2N3A3_HYPSF</name>
<reference evidence="2" key="1">
    <citation type="submission" date="2014-04" db="EMBL/GenBank/DDBJ databases">
        <title>Evolutionary Origins and Diversification of the Mycorrhizal Mutualists.</title>
        <authorList>
            <consortium name="DOE Joint Genome Institute"/>
            <consortium name="Mycorrhizal Genomics Consortium"/>
            <person name="Kohler A."/>
            <person name="Kuo A."/>
            <person name="Nagy L.G."/>
            <person name="Floudas D."/>
            <person name="Copeland A."/>
            <person name="Barry K.W."/>
            <person name="Cichocki N."/>
            <person name="Veneault-Fourrey C."/>
            <person name="LaButti K."/>
            <person name="Lindquist E.A."/>
            <person name="Lipzen A."/>
            <person name="Lundell T."/>
            <person name="Morin E."/>
            <person name="Murat C."/>
            <person name="Riley R."/>
            <person name="Ohm R."/>
            <person name="Sun H."/>
            <person name="Tunlid A."/>
            <person name="Henrissat B."/>
            <person name="Grigoriev I.V."/>
            <person name="Hibbett D.S."/>
            <person name="Martin F."/>
        </authorList>
    </citation>
    <scope>NUCLEOTIDE SEQUENCE [LARGE SCALE GENOMIC DNA]</scope>
    <source>
        <strain evidence="2">FD-334 SS-4</strain>
    </source>
</reference>
<dbReference type="EMBL" id="KN817721">
    <property type="protein sequence ID" value="KJA13699.1"/>
    <property type="molecule type" value="Genomic_DNA"/>
</dbReference>
<dbReference type="Proteomes" id="UP000054270">
    <property type="component" value="Unassembled WGS sequence"/>
</dbReference>